<evidence type="ECO:0000313" key="2">
    <source>
        <dbReference type="Proteomes" id="UP000032049"/>
    </source>
</evidence>
<sequence>MNKEELKQKLVELNIKSEFYSLDGESLPDRIVMSQNYDKWDVFYFDERGNRDGEKIFSSESVACNYVYDLLMRQKEIEKKYN</sequence>
<protein>
    <submittedName>
        <fullName evidence="1">Uncharacterized protein</fullName>
    </submittedName>
</protein>
<proteinExistence type="predicted"/>
<gene>
    <name evidence="1" type="ORF">TH53_13660</name>
</gene>
<dbReference type="AlphaFoldDB" id="A0A0D0GQ88"/>
<dbReference type="EMBL" id="JXRA01000057">
    <property type="protein sequence ID" value="KIO76716.1"/>
    <property type="molecule type" value="Genomic_DNA"/>
</dbReference>
<evidence type="ECO:0000313" key="1">
    <source>
        <dbReference type="EMBL" id="KIO76716.1"/>
    </source>
</evidence>
<accession>A0A0D0GQ88</accession>
<comment type="caution">
    <text evidence="1">The sequence shown here is derived from an EMBL/GenBank/DDBJ whole genome shotgun (WGS) entry which is preliminary data.</text>
</comment>
<organism evidence="1 2">
    <name type="scientific">Pedobacter lusitanus</name>
    <dbReference type="NCBI Taxonomy" id="1503925"/>
    <lineage>
        <taxon>Bacteria</taxon>
        <taxon>Pseudomonadati</taxon>
        <taxon>Bacteroidota</taxon>
        <taxon>Sphingobacteriia</taxon>
        <taxon>Sphingobacteriales</taxon>
        <taxon>Sphingobacteriaceae</taxon>
        <taxon>Pedobacter</taxon>
    </lineage>
</organism>
<dbReference type="OrthoDB" id="1447674at2"/>
<name>A0A0D0GQ88_9SPHI</name>
<keyword evidence="2" id="KW-1185">Reference proteome</keyword>
<dbReference type="Proteomes" id="UP000032049">
    <property type="component" value="Unassembled WGS sequence"/>
</dbReference>
<dbReference type="RefSeq" id="WP_041882761.1">
    <property type="nucleotide sequence ID" value="NZ_JXRA01000057.1"/>
</dbReference>
<reference evidence="1 2" key="1">
    <citation type="submission" date="2015-01" db="EMBL/GenBank/DDBJ databases">
        <title>Draft genome sequence of Pedobacter sp. NL19 isolated from sludge of an effluent treatment pond in an abandoned uranium mine.</title>
        <authorList>
            <person name="Santos T."/>
            <person name="Caetano T."/>
            <person name="Covas C."/>
            <person name="Cruz A."/>
            <person name="Mendo S."/>
        </authorList>
    </citation>
    <scope>NUCLEOTIDE SEQUENCE [LARGE SCALE GENOMIC DNA]</scope>
    <source>
        <strain evidence="1 2">NL19</strain>
    </source>
</reference>